<protein>
    <submittedName>
        <fullName evidence="4">Alpha/Beta hydrolase protein</fullName>
    </submittedName>
</protein>
<dbReference type="PANTHER" id="PTHR10794">
    <property type="entry name" value="ABHYDROLASE DOMAIN-CONTAINING PROTEIN"/>
    <property type="match status" value="1"/>
</dbReference>
<dbReference type="Pfam" id="PF00561">
    <property type="entry name" value="Abhydrolase_1"/>
    <property type="match status" value="1"/>
</dbReference>
<evidence type="ECO:0000259" key="3">
    <source>
        <dbReference type="Pfam" id="PF00561"/>
    </source>
</evidence>
<dbReference type="InterPro" id="IPR000073">
    <property type="entry name" value="AB_hydrolase_1"/>
</dbReference>
<comment type="caution">
    <text evidence="4">The sequence shown here is derived from an EMBL/GenBank/DDBJ whole genome shotgun (WGS) entry which is preliminary data.</text>
</comment>
<dbReference type="GO" id="GO:0047372">
    <property type="term" value="F:monoacylglycerol lipase activity"/>
    <property type="evidence" value="ECO:0007669"/>
    <property type="project" value="TreeGrafter"/>
</dbReference>
<keyword evidence="2" id="KW-0472">Membrane</keyword>
<dbReference type="InterPro" id="IPR029058">
    <property type="entry name" value="AB_hydrolase_fold"/>
</dbReference>
<comment type="similarity">
    <text evidence="1">Belongs to the AB hydrolase superfamily. AB hydrolase 4 family.</text>
</comment>
<keyword evidence="5" id="KW-1185">Reference proteome</keyword>
<keyword evidence="2" id="KW-0812">Transmembrane</keyword>
<evidence type="ECO:0000313" key="4">
    <source>
        <dbReference type="EMBL" id="KAK1924305.1"/>
    </source>
</evidence>
<accession>A0AAD9CZ50</accession>
<dbReference type="AlphaFoldDB" id="A0AAD9CZ50"/>
<dbReference type="PANTHER" id="PTHR10794:SF63">
    <property type="entry name" value="ALPHA_BETA HYDROLASE 1, ISOFORM A"/>
    <property type="match status" value="1"/>
</dbReference>
<proteinExistence type="inferred from homology"/>
<feature type="transmembrane region" description="Helical" evidence="2">
    <location>
        <begin position="118"/>
        <end position="137"/>
    </location>
</feature>
<reference evidence="4" key="1">
    <citation type="submission" date="2023-02" db="EMBL/GenBank/DDBJ databases">
        <title>Identification and recombinant expression of a fungal hydrolase from Papiliotrema laurentii that hydrolyzes apple cutin and clears colloidal polyester polyurethane.</title>
        <authorList>
            <consortium name="DOE Joint Genome Institute"/>
            <person name="Roman V.A."/>
            <person name="Bojanowski C."/>
            <person name="Crable B.R."/>
            <person name="Wagner D.N."/>
            <person name="Hung C.S."/>
            <person name="Nadeau L.J."/>
            <person name="Schratz L."/>
            <person name="Haridas S."/>
            <person name="Pangilinan J."/>
            <person name="Lipzen A."/>
            <person name="Na H."/>
            <person name="Yan M."/>
            <person name="Ng V."/>
            <person name="Grigoriev I.V."/>
            <person name="Spatafora J.W."/>
            <person name="Barlow D."/>
            <person name="Biffinger J."/>
            <person name="Kelley-Loughnane N."/>
            <person name="Varaljay V.A."/>
            <person name="Crookes-Goodson W.J."/>
        </authorList>
    </citation>
    <scope>NUCLEOTIDE SEQUENCE</scope>
    <source>
        <strain evidence="4">5307AH</strain>
    </source>
</reference>
<gene>
    <name evidence="4" type="ORF">DB88DRAFT_489795</name>
</gene>
<dbReference type="Gene3D" id="3.40.50.1820">
    <property type="entry name" value="alpha/beta hydrolase"/>
    <property type="match status" value="1"/>
</dbReference>
<keyword evidence="4" id="KW-0378">Hydrolase</keyword>
<dbReference type="InterPro" id="IPR050960">
    <property type="entry name" value="AB_hydrolase_4_sf"/>
</dbReference>
<dbReference type="SUPFAM" id="SSF53474">
    <property type="entry name" value="alpha/beta-Hydrolases"/>
    <property type="match status" value="1"/>
</dbReference>
<evidence type="ECO:0000256" key="2">
    <source>
        <dbReference type="SAM" id="Phobius"/>
    </source>
</evidence>
<dbReference type="GO" id="GO:0008126">
    <property type="term" value="F:acetylesterase activity"/>
    <property type="evidence" value="ECO:0007669"/>
    <property type="project" value="TreeGrafter"/>
</dbReference>
<dbReference type="GO" id="GO:0051793">
    <property type="term" value="P:medium-chain fatty acid catabolic process"/>
    <property type="evidence" value="ECO:0007669"/>
    <property type="project" value="TreeGrafter"/>
</dbReference>
<dbReference type="GO" id="GO:0051792">
    <property type="term" value="P:medium-chain fatty acid biosynthetic process"/>
    <property type="evidence" value="ECO:0007669"/>
    <property type="project" value="TreeGrafter"/>
</dbReference>
<sequence length="560" mass="61578">MPSSQTGTINPINPPPAAIMIPRLSTDNFQNGSMRQLPAHHFIFPTSPFCTRRASLIYQRGAQHSPFALLSSSSTPTPFSFPCIKQDNYQSRFNSLYCPIDPVHRSMDQVSYLPPSKLLLTGCLVLICLFLAIYWIAPSWFGVPPITLVAPRNPGKAGEGNINQFIEEHVASLRNGFKPSWWLPNGHAQTIYSAMADFSKDDQLTYQRHLLRLPDGGTIGVDIYPPLSVSLPARSPVVILNHGLTGGSHESYVRNMVHHIARPYHLGGLGGRVAVVNFRGCADTPITSPHLYSSGTTLDTHTATLYLSHLFPEAPFFGIGFSLGAAVMTRYLGEQGLESRLRAACVLCAPLELRQMTAKLDARQLFPKLYSYSMARKMLRSLLPHLLLPDTPLSSPESPLHPHLPALLSMAGRYRFTLRASHVMEVVAAKVGGSSEHFPFAGLTQFLEWACPGAWLGKIRRPILAISAIDDPIVSGECLPFETVQASSHFVLAAVPHGGHLGWFDGPVSGPDKHRRWHVKPVLEFLRAAVDLPWTPLPAVRVSEVEGWTWAGNIGWKVIG</sequence>
<organism evidence="4 5">
    <name type="scientific">Papiliotrema laurentii</name>
    <name type="common">Cryptococcus laurentii</name>
    <dbReference type="NCBI Taxonomy" id="5418"/>
    <lineage>
        <taxon>Eukaryota</taxon>
        <taxon>Fungi</taxon>
        <taxon>Dikarya</taxon>
        <taxon>Basidiomycota</taxon>
        <taxon>Agaricomycotina</taxon>
        <taxon>Tremellomycetes</taxon>
        <taxon>Tremellales</taxon>
        <taxon>Rhynchogastremaceae</taxon>
        <taxon>Papiliotrema</taxon>
    </lineage>
</organism>
<dbReference type="Proteomes" id="UP001182556">
    <property type="component" value="Unassembled WGS sequence"/>
</dbReference>
<evidence type="ECO:0000256" key="1">
    <source>
        <dbReference type="ARBA" id="ARBA00010884"/>
    </source>
</evidence>
<dbReference type="EMBL" id="JAODAN010000005">
    <property type="protein sequence ID" value="KAK1924305.1"/>
    <property type="molecule type" value="Genomic_DNA"/>
</dbReference>
<keyword evidence="2" id="KW-1133">Transmembrane helix</keyword>
<name>A0AAD9CZ50_PAPLA</name>
<feature type="domain" description="AB hydrolase-1" evidence="3">
    <location>
        <begin position="236"/>
        <end position="475"/>
    </location>
</feature>
<evidence type="ECO:0000313" key="5">
    <source>
        <dbReference type="Proteomes" id="UP001182556"/>
    </source>
</evidence>